<keyword evidence="8" id="KW-0949">S-adenosyl-L-methionine</keyword>
<dbReference type="InterPro" id="IPR029063">
    <property type="entry name" value="SAM-dependent_MTases_sf"/>
</dbReference>
<evidence type="ECO:0000256" key="10">
    <source>
        <dbReference type="ARBA" id="ARBA00031323"/>
    </source>
</evidence>
<evidence type="ECO:0000313" key="13">
    <source>
        <dbReference type="Proteomes" id="UP001501009"/>
    </source>
</evidence>
<evidence type="ECO:0000256" key="1">
    <source>
        <dbReference type="ARBA" id="ARBA00004496"/>
    </source>
</evidence>
<evidence type="ECO:0000256" key="7">
    <source>
        <dbReference type="ARBA" id="ARBA00022679"/>
    </source>
</evidence>
<dbReference type="PANTHER" id="PTHR11579:SF0">
    <property type="entry name" value="PROTEIN-L-ISOASPARTATE(D-ASPARTATE) O-METHYLTRANSFERASE"/>
    <property type="match status" value="1"/>
</dbReference>
<dbReference type="Gene3D" id="3.40.50.150">
    <property type="entry name" value="Vaccinia Virus protein VP39"/>
    <property type="match status" value="1"/>
</dbReference>
<dbReference type="Pfam" id="PF01135">
    <property type="entry name" value="PCMT"/>
    <property type="match status" value="1"/>
</dbReference>
<evidence type="ECO:0000256" key="2">
    <source>
        <dbReference type="ARBA" id="ARBA00005369"/>
    </source>
</evidence>
<evidence type="ECO:0000256" key="6">
    <source>
        <dbReference type="ARBA" id="ARBA00022603"/>
    </source>
</evidence>
<keyword evidence="7" id="KW-0808">Transferase</keyword>
<dbReference type="EC" id="2.1.1.77" evidence="3"/>
<evidence type="ECO:0000256" key="4">
    <source>
        <dbReference type="ARBA" id="ARBA00013346"/>
    </source>
</evidence>
<dbReference type="GO" id="GO:0008168">
    <property type="term" value="F:methyltransferase activity"/>
    <property type="evidence" value="ECO:0007669"/>
    <property type="project" value="UniProtKB-KW"/>
</dbReference>
<proteinExistence type="inferred from homology"/>
<protein>
    <recommendedName>
        <fullName evidence="4">Protein-L-isoaspartate O-methyltransferase</fullName>
        <ecNumber evidence="3">2.1.1.77</ecNumber>
    </recommendedName>
    <alternativeName>
        <fullName evidence="11">L-isoaspartyl protein carboxyl methyltransferase</fullName>
    </alternativeName>
    <alternativeName>
        <fullName evidence="9">Protein L-isoaspartyl methyltransferase</fullName>
    </alternativeName>
    <alternativeName>
        <fullName evidence="10">Protein-beta-aspartate methyltransferase</fullName>
    </alternativeName>
</protein>
<evidence type="ECO:0000256" key="11">
    <source>
        <dbReference type="ARBA" id="ARBA00031350"/>
    </source>
</evidence>
<sequence>MNWQPHAAALATRVTHHTSRWRGPVASVPRHQFVPNWWQRTPAGWALQRGADDTRTWLAVGYRDISLITRVGPLHADHAKPDDQPQGMPTSSATLPSLLVRMFQHARLDDCDELLDVGTGSGYGTALVAQRLGNHRVTSVDVDPYLVDAARRRLERLQLRPHVVLADATDELPGGYDRIVATVGVRPIPASWLAALKPSGRLVTTIGGTSLIVTADKRGDGSAVGRVEWDRAGFMRTREGEDFLPRSDALVDMARTAEGEEIHTGPYPVIDTEQAWDLASMLEITVPGILHGYEEMGERHTTWLAHEDGSWARATALGSERPTVHQSGPRRLWDTLDEIRAYWLQHGELPLRGANVLITPDGQTRLSRGKWSAVL</sequence>
<dbReference type="SUPFAM" id="SSF53335">
    <property type="entry name" value="S-adenosyl-L-methionine-dependent methyltransferases"/>
    <property type="match status" value="1"/>
</dbReference>
<dbReference type="Proteomes" id="UP001501009">
    <property type="component" value="Unassembled WGS sequence"/>
</dbReference>
<dbReference type="RefSeq" id="WP_275777280.1">
    <property type="nucleotide sequence ID" value="NZ_BAABDE010000034.1"/>
</dbReference>
<dbReference type="PANTHER" id="PTHR11579">
    <property type="entry name" value="PROTEIN-L-ISOASPARTATE O-METHYLTRANSFERASE"/>
    <property type="match status" value="1"/>
</dbReference>
<evidence type="ECO:0000256" key="8">
    <source>
        <dbReference type="ARBA" id="ARBA00022691"/>
    </source>
</evidence>
<dbReference type="GO" id="GO:0032259">
    <property type="term" value="P:methylation"/>
    <property type="evidence" value="ECO:0007669"/>
    <property type="project" value="UniProtKB-KW"/>
</dbReference>
<keyword evidence="6 12" id="KW-0489">Methyltransferase</keyword>
<name>A0ABP7JAU1_9ACTN</name>
<dbReference type="EMBL" id="BAABDE010000034">
    <property type="protein sequence ID" value="GAA3838439.1"/>
    <property type="molecule type" value="Genomic_DNA"/>
</dbReference>
<dbReference type="CDD" id="cd02440">
    <property type="entry name" value="AdoMet_MTases"/>
    <property type="match status" value="1"/>
</dbReference>
<keyword evidence="13" id="KW-1185">Reference proteome</keyword>
<evidence type="ECO:0000256" key="3">
    <source>
        <dbReference type="ARBA" id="ARBA00011890"/>
    </source>
</evidence>
<comment type="caution">
    <text evidence="12">The sequence shown here is derived from an EMBL/GenBank/DDBJ whole genome shotgun (WGS) entry which is preliminary data.</text>
</comment>
<dbReference type="InterPro" id="IPR000682">
    <property type="entry name" value="PCMT"/>
</dbReference>
<accession>A0ABP7JAU1</accession>
<comment type="subcellular location">
    <subcellularLocation>
        <location evidence="1">Cytoplasm</location>
    </subcellularLocation>
</comment>
<reference evidence="13" key="1">
    <citation type="journal article" date="2019" name="Int. J. Syst. Evol. Microbiol.">
        <title>The Global Catalogue of Microorganisms (GCM) 10K type strain sequencing project: providing services to taxonomists for standard genome sequencing and annotation.</title>
        <authorList>
            <consortium name="The Broad Institute Genomics Platform"/>
            <consortium name="The Broad Institute Genome Sequencing Center for Infectious Disease"/>
            <person name="Wu L."/>
            <person name="Ma J."/>
        </authorList>
    </citation>
    <scope>NUCLEOTIDE SEQUENCE [LARGE SCALE GENOMIC DNA]</scope>
    <source>
        <strain evidence="13">JCM 17138</strain>
    </source>
</reference>
<gene>
    <name evidence="12" type="ORF">GCM10022403_083660</name>
</gene>
<evidence type="ECO:0000256" key="9">
    <source>
        <dbReference type="ARBA" id="ARBA00030757"/>
    </source>
</evidence>
<organism evidence="12 13">
    <name type="scientific">Streptomyces coacervatus</name>
    <dbReference type="NCBI Taxonomy" id="647381"/>
    <lineage>
        <taxon>Bacteria</taxon>
        <taxon>Bacillati</taxon>
        <taxon>Actinomycetota</taxon>
        <taxon>Actinomycetes</taxon>
        <taxon>Kitasatosporales</taxon>
        <taxon>Streptomycetaceae</taxon>
        <taxon>Streptomyces</taxon>
    </lineage>
</organism>
<evidence type="ECO:0000256" key="5">
    <source>
        <dbReference type="ARBA" id="ARBA00022490"/>
    </source>
</evidence>
<comment type="similarity">
    <text evidence="2">Belongs to the methyltransferase superfamily. L-isoaspartyl/D-aspartyl protein methyltransferase family.</text>
</comment>
<keyword evidence="5" id="KW-0963">Cytoplasm</keyword>
<evidence type="ECO:0000313" key="12">
    <source>
        <dbReference type="EMBL" id="GAA3838439.1"/>
    </source>
</evidence>